<protein>
    <submittedName>
        <fullName evidence="2">Putative orotate phosphoribosyltransferase</fullName>
    </submittedName>
</protein>
<name>E6K197_PARDN</name>
<dbReference type="EMBL" id="AEON01000001">
    <property type="protein sequence ID" value="EFT83578.1"/>
    <property type="molecule type" value="Genomic_DNA"/>
</dbReference>
<evidence type="ECO:0000313" key="2">
    <source>
        <dbReference type="EMBL" id="EFT83578.1"/>
    </source>
</evidence>
<gene>
    <name evidence="2" type="ORF">HMPREF0620_0583</name>
</gene>
<dbReference type="CDD" id="cd06223">
    <property type="entry name" value="PRTases_typeI"/>
    <property type="match status" value="1"/>
</dbReference>
<dbReference type="eggNOG" id="COG0461">
    <property type="taxonomic scope" value="Bacteria"/>
</dbReference>
<evidence type="ECO:0000256" key="1">
    <source>
        <dbReference type="SAM" id="MobiDB-lite"/>
    </source>
</evidence>
<dbReference type="InterPro" id="IPR000836">
    <property type="entry name" value="PRTase_dom"/>
</dbReference>
<dbReference type="Proteomes" id="UP000004946">
    <property type="component" value="Chromosome"/>
</dbReference>
<dbReference type="HOGENOM" id="CLU_080162_0_0_11"/>
<reference evidence="2 3" key="1">
    <citation type="submission" date="2010-12" db="EMBL/GenBank/DDBJ databases">
        <authorList>
            <person name="Muzny D."/>
            <person name="Qin X."/>
            <person name="Buhay C."/>
            <person name="Dugan-Rocha S."/>
            <person name="Ding Y."/>
            <person name="Chen G."/>
            <person name="Hawes A."/>
            <person name="Holder M."/>
            <person name="Jhangiani S."/>
            <person name="Johnson A."/>
            <person name="Khan Z."/>
            <person name="Li Z."/>
            <person name="Liu W."/>
            <person name="Liu X."/>
            <person name="Perez L."/>
            <person name="Shen H."/>
            <person name="Wang Q."/>
            <person name="Watt J."/>
            <person name="Xi L."/>
            <person name="Xin Y."/>
            <person name="Zhou J."/>
            <person name="Deng J."/>
            <person name="Jiang H."/>
            <person name="Liu Y."/>
            <person name="Qu J."/>
            <person name="Song X.-Z."/>
            <person name="Zhang L."/>
            <person name="Villasana D."/>
            <person name="Johnson A."/>
            <person name="Liu J."/>
            <person name="Liyanage D."/>
            <person name="Lorensuhewa L."/>
            <person name="Robinson T."/>
            <person name="Song A."/>
            <person name="Song B.-B."/>
            <person name="Dinh H."/>
            <person name="Thornton R."/>
            <person name="Coyle M."/>
            <person name="Francisco L."/>
            <person name="Jackson L."/>
            <person name="Javaid M."/>
            <person name="Korchina V."/>
            <person name="Kovar C."/>
            <person name="Mata R."/>
            <person name="Mathew T."/>
            <person name="Ngo R."/>
            <person name="Nguyen L."/>
            <person name="Nguyen N."/>
            <person name="Okwuonu G."/>
            <person name="Ongeri F."/>
            <person name="Pham C."/>
            <person name="Simmons D."/>
            <person name="Wilczek-Boney K."/>
            <person name="Hale W."/>
            <person name="Jakkamsetti A."/>
            <person name="Pham P."/>
            <person name="Ruth R."/>
            <person name="San Lucas F."/>
            <person name="Warren J."/>
            <person name="Zhang J."/>
            <person name="Zhao Z."/>
            <person name="Zhou C."/>
            <person name="Zhu D."/>
            <person name="Lee S."/>
            <person name="Bess C."/>
            <person name="Blankenburg K."/>
            <person name="Forbes L."/>
            <person name="Fu Q."/>
            <person name="Gubbala S."/>
            <person name="Hirani K."/>
            <person name="Jayaseelan J.C."/>
            <person name="Lara F."/>
            <person name="Munidasa M."/>
            <person name="Palculict T."/>
            <person name="Patil S."/>
            <person name="Pu L.-L."/>
            <person name="Saada N."/>
            <person name="Tang L."/>
            <person name="Weissenberger G."/>
            <person name="Zhu Y."/>
            <person name="Hemphill L."/>
            <person name="Shang Y."/>
            <person name="Youmans B."/>
            <person name="Ayvaz T."/>
            <person name="Ross M."/>
            <person name="Santibanez J."/>
            <person name="Aqrawi P."/>
            <person name="Gross S."/>
            <person name="Joshi V."/>
            <person name="Fowler G."/>
            <person name="Nazareth L."/>
            <person name="Reid J."/>
            <person name="Worley K."/>
            <person name="Petrosino J."/>
            <person name="Highlander S."/>
            <person name="Gibbs R."/>
        </authorList>
    </citation>
    <scope>NUCLEOTIDE SEQUENCE [LARGE SCALE GENOMIC DNA]</scope>
    <source>
        <strain evidence="2 3">DSM 10105</strain>
    </source>
</reference>
<dbReference type="Gene3D" id="3.40.50.2020">
    <property type="match status" value="1"/>
</dbReference>
<comment type="caution">
    <text evidence="2">The sequence shown here is derived from an EMBL/GenBank/DDBJ whole genome shotgun (WGS) entry which is preliminary data.</text>
</comment>
<dbReference type="GO" id="GO:0016757">
    <property type="term" value="F:glycosyltransferase activity"/>
    <property type="evidence" value="ECO:0007669"/>
    <property type="project" value="UniProtKB-KW"/>
</dbReference>
<evidence type="ECO:0000313" key="3">
    <source>
        <dbReference type="Proteomes" id="UP000004946"/>
    </source>
</evidence>
<keyword evidence="2" id="KW-0328">Glycosyltransferase</keyword>
<proteinExistence type="predicted"/>
<feature type="region of interest" description="Disordered" evidence="1">
    <location>
        <begin position="1"/>
        <end position="23"/>
    </location>
</feature>
<dbReference type="AlphaFoldDB" id="E6K197"/>
<dbReference type="RefSeq" id="WP_006288973.1">
    <property type="nucleotide sequence ID" value="NZ_AP012333.1"/>
</dbReference>
<organism evidence="2 3">
    <name type="scientific">Parascardovia denticolens DSM 10105 = JCM 12538</name>
    <dbReference type="NCBI Taxonomy" id="864564"/>
    <lineage>
        <taxon>Bacteria</taxon>
        <taxon>Bacillati</taxon>
        <taxon>Actinomycetota</taxon>
        <taxon>Actinomycetes</taxon>
        <taxon>Bifidobacteriales</taxon>
        <taxon>Bifidobacteriaceae</taxon>
        <taxon>Parascardovia</taxon>
    </lineage>
</organism>
<accession>E6K197</accession>
<keyword evidence="3" id="KW-1185">Reference proteome</keyword>
<dbReference type="KEGG" id="pdo:PSDT_1037"/>
<sequence length="249" mass="26906">MTQERNISQDGFKATGPAQARQELEREISRLPVDMLDPRRRLEKMVRADIEGKPFSELTKVTYDHDGAQLCGHVMLDNLEEKGFVIGDFTAVGALTAAAIPLVCAIMHAAASRGEDLDGFLMDFVYPSIKGPSIKGKKVILVDAWLSEKSFVQTSSLVTLRHGNELNLDFSILQNEGAELLAITSLVGSLGKGLAAGGSTDTATDVGSGTDMGLDLNIDEGQDQEMTITLVNPLSQEKQDLPFLPLFRG</sequence>
<keyword evidence="2" id="KW-0808">Transferase</keyword>
<dbReference type="InterPro" id="IPR029057">
    <property type="entry name" value="PRTase-like"/>
</dbReference>
<dbReference type="PATRIC" id="fig|864564.6.peg.1126"/>